<dbReference type="GO" id="GO:0005634">
    <property type="term" value="C:nucleus"/>
    <property type="evidence" value="ECO:0007669"/>
    <property type="project" value="InterPro"/>
</dbReference>
<feature type="compositionally biased region" description="Acidic residues" evidence="1">
    <location>
        <begin position="115"/>
        <end position="128"/>
    </location>
</feature>
<dbReference type="Proteomes" id="UP001385951">
    <property type="component" value="Unassembled WGS sequence"/>
</dbReference>
<gene>
    <name evidence="3" type="ORF">QCA50_003430</name>
</gene>
<name>A0AAW0GPN1_9APHY</name>
<dbReference type="PANTHER" id="PTHR12785:SF6">
    <property type="entry name" value="SPLICING FACTOR 3B SUBUNIT 2"/>
    <property type="match status" value="1"/>
</dbReference>
<dbReference type="PANTHER" id="PTHR12785">
    <property type="entry name" value="SPLICING FACTOR 3B"/>
    <property type="match status" value="1"/>
</dbReference>
<protein>
    <recommendedName>
        <fullName evidence="2">PSP proline-rich domain-containing protein</fullName>
    </recommendedName>
</protein>
<feature type="compositionally biased region" description="Basic and acidic residues" evidence="1">
    <location>
        <begin position="556"/>
        <end position="589"/>
    </location>
</feature>
<feature type="region of interest" description="Disordered" evidence="1">
    <location>
        <begin position="372"/>
        <end position="439"/>
    </location>
</feature>
<evidence type="ECO:0000313" key="3">
    <source>
        <dbReference type="EMBL" id="KAK7693857.1"/>
    </source>
</evidence>
<dbReference type="InterPro" id="IPR007180">
    <property type="entry name" value="DUF382"/>
</dbReference>
<feature type="compositionally biased region" description="Acidic residues" evidence="1">
    <location>
        <begin position="54"/>
        <end position="69"/>
    </location>
</feature>
<evidence type="ECO:0000313" key="4">
    <source>
        <dbReference type="Proteomes" id="UP001385951"/>
    </source>
</evidence>
<feature type="domain" description="PSP proline-rich" evidence="2">
    <location>
        <begin position="286"/>
        <end position="339"/>
    </location>
</feature>
<dbReference type="Pfam" id="PF04037">
    <property type="entry name" value="DUF382"/>
    <property type="match status" value="1"/>
</dbReference>
<proteinExistence type="predicted"/>
<dbReference type="EMBL" id="JASBNA010000003">
    <property type="protein sequence ID" value="KAK7693857.1"/>
    <property type="molecule type" value="Genomic_DNA"/>
</dbReference>
<organism evidence="3 4">
    <name type="scientific">Cerrena zonata</name>
    <dbReference type="NCBI Taxonomy" id="2478898"/>
    <lineage>
        <taxon>Eukaryota</taxon>
        <taxon>Fungi</taxon>
        <taxon>Dikarya</taxon>
        <taxon>Basidiomycota</taxon>
        <taxon>Agaricomycotina</taxon>
        <taxon>Agaricomycetes</taxon>
        <taxon>Polyporales</taxon>
        <taxon>Cerrenaceae</taxon>
        <taxon>Cerrena</taxon>
    </lineage>
</organism>
<feature type="compositionally biased region" description="Polar residues" evidence="1">
    <location>
        <begin position="1"/>
        <end position="18"/>
    </location>
</feature>
<feature type="compositionally biased region" description="Low complexity" evidence="1">
    <location>
        <begin position="98"/>
        <end position="112"/>
    </location>
</feature>
<evidence type="ECO:0000256" key="1">
    <source>
        <dbReference type="SAM" id="MobiDB-lite"/>
    </source>
</evidence>
<keyword evidence="4" id="KW-1185">Reference proteome</keyword>
<accession>A0AAW0GPN1</accession>
<reference evidence="3 4" key="1">
    <citation type="submission" date="2022-09" db="EMBL/GenBank/DDBJ databases">
        <authorList>
            <person name="Palmer J.M."/>
        </authorList>
    </citation>
    <scope>NUCLEOTIDE SEQUENCE [LARGE SCALE GENOMIC DNA]</scope>
    <source>
        <strain evidence="3 4">DSM 7382</strain>
    </source>
</reference>
<dbReference type="AlphaFoldDB" id="A0AAW0GPN1"/>
<feature type="compositionally biased region" description="Polar residues" evidence="1">
    <location>
        <begin position="42"/>
        <end position="53"/>
    </location>
</feature>
<dbReference type="InterPro" id="IPR006568">
    <property type="entry name" value="PSP_pro-rich"/>
</dbReference>
<feature type="region of interest" description="Disordered" evidence="1">
    <location>
        <begin position="1"/>
        <end position="69"/>
    </location>
</feature>
<dbReference type="Pfam" id="PF04046">
    <property type="entry name" value="PSP"/>
    <property type="match status" value="1"/>
</dbReference>
<sequence length="589" mass="65263">MATQVGTMPATNGVNGVNGTKPKIRSKNQLRRLKAKQKKQEVQSTTSEVNGNETADEDVRMEEDESEVEYVSEQLDVKGAALEAFSDVFARFQAPPDSSLQGSGGLESSKGEIIYSDDDMASEGDSESEEKKPLSKKKARKMNRLTVAELKQLVKKPEVVEWTDVTAADPRLLLHLKSYRNTVPIPSHWSAKRDYLQGKRGIEKPPFQLPSYIADTGIATMRDAIKEKEANMSLKQKTRERVQPKMGKVDIDYQKLHDAFFKFMTKPNTTGFGEMYYEGKEFETQLKHKRPGDLSPELVEALSIPPLAPPPWLISMQRFGPPPSYPTLRIPGLNAPILKGEAQWGFHPGGWGKPPLDEYNRPLYGDVFGVLPKNTDADAGEPIDRNTWGELEPEEEEEESEDSESESEEEDVAEPMAQDGLQTPSGLETPSGMASVVSTVAGGLETPDFLELRKNAGRAQSEVSDTGPRSLYQVVPEKQTTIRGLMGSDRGYDVSAVSGGSGAIPVLGDERGNKRKANGVDISIDASELEGMSEDELRRRYEQQARGSAGVPGASNREDFSEMIAKEMSKKKQKAERERDNRKEKEFKF</sequence>
<feature type="region of interest" description="Disordered" evidence="1">
    <location>
        <begin position="96"/>
        <end position="139"/>
    </location>
</feature>
<dbReference type="InterPro" id="IPR052584">
    <property type="entry name" value="U2_snRNP_Complex_Component"/>
</dbReference>
<evidence type="ECO:0000259" key="2">
    <source>
        <dbReference type="SMART" id="SM00581"/>
    </source>
</evidence>
<feature type="compositionally biased region" description="Basic residues" evidence="1">
    <location>
        <begin position="22"/>
        <end position="37"/>
    </location>
</feature>
<feature type="compositionally biased region" description="Acidic residues" evidence="1">
    <location>
        <begin position="391"/>
        <end position="413"/>
    </location>
</feature>
<comment type="caution">
    <text evidence="3">The sequence shown here is derived from an EMBL/GenBank/DDBJ whole genome shotgun (WGS) entry which is preliminary data.</text>
</comment>
<feature type="region of interest" description="Disordered" evidence="1">
    <location>
        <begin position="541"/>
        <end position="589"/>
    </location>
</feature>
<dbReference type="SMART" id="SM00581">
    <property type="entry name" value="PSP"/>
    <property type="match status" value="1"/>
</dbReference>